<dbReference type="SUPFAM" id="SSF50891">
    <property type="entry name" value="Cyclophilin-like"/>
    <property type="match status" value="1"/>
</dbReference>
<keyword evidence="6" id="KW-1185">Reference proteome</keyword>
<evidence type="ECO:0000256" key="1">
    <source>
        <dbReference type="ARBA" id="ARBA00022741"/>
    </source>
</evidence>
<proteinExistence type="predicted"/>
<comment type="caution">
    <text evidence="5">The sequence shown here is derived from an EMBL/GenBank/DDBJ whole genome shotgun (WGS) entry which is preliminary data.</text>
</comment>
<dbReference type="Proteomes" id="UP000293142">
    <property type="component" value="Unassembled WGS sequence"/>
</dbReference>
<feature type="domain" description="Carboxyltransferase" evidence="4">
    <location>
        <begin position="24"/>
        <end position="321"/>
    </location>
</feature>
<keyword evidence="5" id="KW-0808">Transferase</keyword>
<dbReference type="InterPro" id="IPR052708">
    <property type="entry name" value="PxpC"/>
</dbReference>
<dbReference type="NCBIfam" id="TIGR00724">
    <property type="entry name" value="urea_amlyse_rel"/>
    <property type="match status" value="1"/>
</dbReference>
<dbReference type="Gene3D" id="2.40.100.10">
    <property type="entry name" value="Cyclophilin-like"/>
    <property type="match status" value="1"/>
</dbReference>
<keyword evidence="1" id="KW-0547">Nucleotide-binding</keyword>
<evidence type="ECO:0000256" key="2">
    <source>
        <dbReference type="ARBA" id="ARBA00022801"/>
    </source>
</evidence>
<organism evidence="5 6">
    <name type="scientific">Paenibacillus thalictri</name>
    <dbReference type="NCBI Taxonomy" id="2527873"/>
    <lineage>
        <taxon>Bacteria</taxon>
        <taxon>Bacillati</taxon>
        <taxon>Bacillota</taxon>
        <taxon>Bacilli</taxon>
        <taxon>Bacillales</taxon>
        <taxon>Paenibacillaceae</taxon>
        <taxon>Paenibacillus</taxon>
    </lineage>
</organism>
<dbReference type="InterPro" id="IPR003778">
    <property type="entry name" value="CT_A_B"/>
</dbReference>
<protein>
    <submittedName>
        <fullName evidence="5">Biotin-dependent carboxyltransferase</fullName>
    </submittedName>
</protein>
<dbReference type="AlphaFoldDB" id="A0A4Q9DTJ1"/>
<gene>
    <name evidence="5" type="ORF">EYB31_14420</name>
</gene>
<evidence type="ECO:0000313" key="5">
    <source>
        <dbReference type="EMBL" id="TBL78682.1"/>
    </source>
</evidence>
<dbReference type="PANTHER" id="PTHR43309:SF5">
    <property type="entry name" value="5-OXOPROLINASE SUBUNIT C"/>
    <property type="match status" value="1"/>
</dbReference>
<keyword evidence="3" id="KW-0067">ATP-binding</keyword>
<dbReference type="GO" id="GO:0016740">
    <property type="term" value="F:transferase activity"/>
    <property type="evidence" value="ECO:0007669"/>
    <property type="project" value="UniProtKB-KW"/>
</dbReference>
<evidence type="ECO:0000313" key="6">
    <source>
        <dbReference type="Proteomes" id="UP000293142"/>
    </source>
</evidence>
<sequence>MSIHVRKPGMLTTLQDLGRWGLQRYGVIVGGAMDSFAHRAAQLLVGNAGTEASLEMTVTGAHLVFEQPALIAICGAEMNPQADGQPVPMWRPVYVREGTVLQFGAARLGCRCYLAVAGGFDVPPVMNSQSTYIRAGLGGFRGRALQPGDKLEVKPASQLAGMIAGRLSGCLQGASSAAASWSVTREMIPPYEANPTVRIISGAQYESFTAESKSRLTAQPYVVQPQSDRMGYRLAGPPLQLAVNKEMISEPVTFGTVQVPPDGQPIVLMADRQTTGGYPKAAQVITADLPLLAQLQMGGAVRFKMVDLHEAQEELLISEFNMNVLKKSIRMQLI</sequence>
<dbReference type="SMART" id="SM00797">
    <property type="entry name" value="AHS2"/>
    <property type="match status" value="1"/>
</dbReference>
<dbReference type="Pfam" id="PF02626">
    <property type="entry name" value="CT_A_B"/>
    <property type="match status" value="1"/>
</dbReference>
<dbReference type="GO" id="GO:0016787">
    <property type="term" value="F:hydrolase activity"/>
    <property type="evidence" value="ECO:0007669"/>
    <property type="project" value="UniProtKB-KW"/>
</dbReference>
<name>A0A4Q9DTJ1_9BACL</name>
<keyword evidence="2" id="KW-0378">Hydrolase</keyword>
<dbReference type="OrthoDB" id="9782422at2"/>
<dbReference type="GO" id="GO:0005524">
    <property type="term" value="F:ATP binding"/>
    <property type="evidence" value="ECO:0007669"/>
    <property type="project" value="UniProtKB-KW"/>
</dbReference>
<dbReference type="EMBL" id="SIRE01000009">
    <property type="protein sequence ID" value="TBL78682.1"/>
    <property type="molecule type" value="Genomic_DNA"/>
</dbReference>
<evidence type="ECO:0000259" key="4">
    <source>
        <dbReference type="SMART" id="SM00797"/>
    </source>
</evidence>
<evidence type="ECO:0000256" key="3">
    <source>
        <dbReference type="ARBA" id="ARBA00022840"/>
    </source>
</evidence>
<accession>A0A4Q9DTJ1</accession>
<dbReference type="InterPro" id="IPR029000">
    <property type="entry name" value="Cyclophilin-like_dom_sf"/>
</dbReference>
<dbReference type="PANTHER" id="PTHR43309">
    <property type="entry name" value="5-OXOPROLINASE SUBUNIT C"/>
    <property type="match status" value="1"/>
</dbReference>
<dbReference type="RefSeq" id="WP_131014038.1">
    <property type="nucleotide sequence ID" value="NZ_SIRE01000009.1"/>
</dbReference>
<reference evidence="5 6" key="1">
    <citation type="submission" date="2019-02" db="EMBL/GenBank/DDBJ databases">
        <title>Paenibacillus sp. nov., isolated from surface-sterilized tissue of Thalictrum simplex L.</title>
        <authorList>
            <person name="Tuo L."/>
        </authorList>
    </citation>
    <scope>NUCLEOTIDE SEQUENCE [LARGE SCALE GENOMIC DNA]</scope>
    <source>
        <strain evidence="5 6">N2SHLJ1</strain>
    </source>
</reference>